<organism evidence="2 3">
    <name type="scientific">Centaurea solstitialis</name>
    <name type="common">yellow star-thistle</name>
    <dbReference type="NCBI Taxonomy" id="347529"/>
    <lineage>
        <taxon>Eukaryota</taxon>
        <taxon>Viridiplantae</taxon>
        <taxon>Streptophyta</taxon>
        <taxon>Embryophyta</taxon>
        <taxon>Tracheophyta</taxon>
        <taxon>Spermatophyta</taxon>
        <taxon>Magnoliopsida</taxon>
        <taxon>eudicotyledons</taxon>
        <taxon>Gunneridae</taxon>
        <taxon>Pentapetalae</taxon>
        <taxon>asterids</taxon>
        <taxon>campanulids</taxon>
        <taxon>Asterales</taxon>
        <taxon>Asteraceae</taxon>
        <taxon>Carduoideae</taxon>
        <taxon>Cardueae</taxon>
        <taxon>Centaureinae</taxon>
        <taxon>Centaurea</taxon>
    </lineage>
</organism>
<comment type="caution">
    <text evidence="2">The sequence shown here is derived from an EMBL/GenBank/DDBJ whole genome shotgun (WGS) entry which is preliminary data.</text>
</comment>
<sequence>MSDSVDEMKKSMVAMRDLDGPDFKERMGDVKTWLSAALTDEDTCMDGFEENGSNRNKINLQEQRDNSGSHVMWVPPRRGKFNSEPLFGCEREDNIERDTWQKLVSKGGYECGPPPPLIQCPPMNCV</sequence>
<dbReference type="InterPro" id="IPR006501">
    <property type="entry name" value="Pectinesterase_inhib_dom"/>
</dbReference>
<reference evidence="2" key="1">
    <citation type="submission" date="2023-03" db="EMBL/GenBank/DDBJ databases">
        <title>Chromosome-scale reference genome and RAD-based genetic map of yellow starthistle (Centaurea solstitialis) reveal putative structural variation and QTLs associated with invader traits.</title>
        <authorList>
            <person name="Reatini B."/>
            <person name="Cang F.A."/>
            <person name="Jiang Q."/>
            <person name="Mckibben M.T.W."/>
            <person name="Barker M.S."/>
            <person name="Rieseberg L.H."/>
            <person name="Dlugosch K.M."/>
        </authorList>
    </citation>
    <scope>NUCLEOTIDE SEQUENCE</scope>
    <source>
        <strain evidence="2">CAN-66</strain>
        <tissue evidence="2">Leaf</tissue>
    </source>
</reference>
<evidence type="ECO:0000259" key="1">
    <source>
        <dbReference type="Pfam" id="PF04043"/>
    </source>
</evidence>
<accession>A0AA38W719</accession>
<dbReference type="Proteomes" id="UP001172457">
    <property type="component" value="Chromosome 7"/>
</dbReference>
<protein>
    <recommendedName>
        <fullName evidence="1">Pectinesterase inhibitor domain-containing protein</fullName>
    </recommendedName>
</protein>
<dbReference type="EMBL" id="JARYMX010000007">
    <property type="protein sequence ID" value="KAJ9539734.1"/>
    <property type="molecule type" value="Genomic_DNA"/>
</dbReference>
<evidence type="ECO:0000313" key="2">
    <source>
        <dbReference type="EMBL" id="KAJ9539734.1"/>
    </source>
</evidence>
<dbReference type="CDD" id="cd15798">
    <property type="entry name" value="PMEI-like_3"/>
    <property type="match status" value="1"/>
</dbReference>
<dbReference type="SUPFAM" id="SSF101148">
    <property type="entry name" value="Plant invertase/pectin methylesterase inhibitor"/>
    <property type="match status" value="1"/>
</dbReference>
<gene>
    <name evidence="2" type="ORF">OSB04_026240</name>
</gene>
<name>A0AA38W719_9ASTR</name>
<dbReference type="InterPro" id="IPR035513">
    <property type="entry name" value="Invertase/methylesterase_inhib"/>
</dbReference>
<keyword evidence="3" id="KW-1185">Reference proteome</keyword>
<evidence type="ECO:0000313" key="3">
    <source>
        <dbReference type="Proteomes" id="UP001172457"/>
    </source>
</evidence>
<dbReference type="Gene3D" id="1.20.140.40">
    <property type="entry name" value="Invertase/pectin methylesterase inhibitor family protein"/>
    <property type="match status" value="1"/>
</dbReference>
<proteinExistence type="predicted"/>
<dbReference type="Pfam" id="PF04043">
    <property type="entry name" value="PMEI"/>
    <property type="match status" value="1"/>
</dbReference>
<dbReference type="AlphaFoldDB" id="A0AA38W719"/>
<feature type="domain" description="Pectinesterase inhibitor" evidence="1">
    <location>
        <begin position="1"/>
        <end position="57"/>
    </location>
</feature>
<dbReference type="GO" id="GO:0004857">
    <property type="term" value="F:enzyme inhibitor activity"/>
    <property type="evidence" value="ECO:0007669"/>
    <property type="project" value="InterPro"/>
</dbReference>